<gene>
    <name evidence="2" type="ORF">GCM10023153_18040</name>
</gene>
<dbReference type="CDD" id="cd07067">
    <property type="entry name" value="HP_PGM_like"/>
    <property type="match status" value="1"/>
</dbReference>
<keyword evidence="1" id="KW-0378">Hydrolase</keyword>
<dbReference type="InterPro" id="IPR051021">
    <property type="entry name" value="Mito_Ser/Thr_phosphatase"/>
</dbReference>
<evidence type="ECO:0000313" key="2">
    <source>
        <dbReference type="EMBL" id="GAA4395742.1"/>
    </source>
</evidence>
<comment type="caution">
    <text evidence="2">The sequence shown here is derived from an EMBL/GenBank/DDBJ whole genome shotgun (WGS) entry which is preliminary data.</text>
</comment>
<dbReference type="PANTHER" id="PTHR20935:SF1">
    <property type="entry name" value="SLL1549 PROTEIN"/>
    <property type="match status" value="1"/>
</dbReference>
<keyword evidence="3" id="KW-1185">Reference proteome</keyword>
<reference evidence="3" key="1">
    <citation type="journal article" date="2019" name="Int. J. Syst. Evol. Microbiol.">
        <title>The Global Catalogue of Microorganisms (GCM) 10K type strain sequencing project: providing services to taxonomists for standard genome sequencing and annotation.</title>
        <authorList>
            <consortium name="The Broad Institute Genomics Platform"/>
            <consortium name="The Broad Institute Genome Sequencing Center for Infectious Disease"/>
            <person name="Wu L."/>
            <person name="Ma J."/>
        </authorList>
    </citation>
    <scope>NUCLEOTIDE SEQUENCE [LARGE SCALE GENOMIC DNA]</scope>
    <source>
        <strain evidence="3">JCM 17738</strain>
    </source>
</reference>
<accession>A0ABP8JTC5</accession>
<dbReference type="SMART" id="SM00855">
    <property type="entry name" value="PGAM"/>
    <property type="match status" value="1"/>
</dbReference>
<dbReference type="RefSeq" id="WP_159900311.1">
    <property type="nucleotide sequence ID" value="NZ_BAABFX010000026.1"/>
</dbReference>
<proteinExistence type="predicted"/>
<dbReference type="SUPFAM" id="SSF53254">
    <property type="entry name" value="Phosphoglycerate mutase-like"/>
    <property type="match status" value="1"/>
</dbReference>
<name>A0ABP8JTC5_9MICO</name>
<dbReference type="Proteomes" id="UP001500390">
    <property type="component" value="Unassembled WGS sequence"/>
</dbReference>
<sequence length="176" mass="19405">MTRAAQDRTLVLLRHAKAEQQNWDNDHERELTARGRRDAAAAGRWLIEHGIGIDEVLCSTSERTQQTTEAVWSSGCPEGEVHLDRRIYLASPERLLEVIHEADEDADVLMVVGHAPGIPSLAELLCDGEGSVEGHRKMAEGFPTCAVAVLHYAGPWAGLQFGDATLERFHVCRDDA</sequence>
<evidence type="ECO:0000256" key="1">
    <source>
        <dbReference type="ARBA" id="ARBA00022801"/>
    </source>
</evidence>
<dbReference type="Gene3D" id="3.40.50.1240">
    <property type="entry name" value="Phosphoglycerate mutase-like"/>
    <property type="match status" value="1"/>
</dbReference>
<organism evidence="2 3">
    <name type="scientific">Ornithinibacter aureus</name>
    <dbReference type="NCBI Taxonomy" id="622664"/>
    <lineage>
        <taxon>Bacteria</taxon>
        <taxon>Bacillati</taxon>
        <taxon>Actinomycetota</taxon>
        <taxon>Actinomycetes</taxon>
        <taxon>Micrococcales</taxon>
        <taxon>Intrasporangiaceae</taxon>
        <taxon>Ornithinibacter</taxon>
    </lineage>
</organism>
<dbReference type="Pfam" id="PF00300">
    <property type="entry name" value="His_Phos_1"/>
    <property type="match status" value="1"/>
</dbReference>
<dbReference type="EMBL" id="BAABFX010000026">
    <property type="protein sequence ID" value="GAA4395742.1"/>
    <property type="molecule type" value="Genomic_DNA"/>
</dbReference>
<protein>
    <submittedName>
        <fullName evidence="2">Histidine phosphatase family protein</fullName>
    </submittedName>
</protein>
<dbReference type="InterPro" id="IPR013078">
    <property type="entry name" value="His_Pase_superF_clade-1"/>
</dbReference>
<dbReference type="InterPro" id="IPR029033">
    <property type="entry name" value="His_PPase_superfam"/>
</dbReference>
<dbReference type="PANTHER" id="PTHR20935">
    <property type="entry name" value="PHOSPHOGLYCERATE MUTASE-RELATED"/>
    <property type="match status" value="1"/>
</dbReference>
<evidence type="ECO:0000313" key="3">
    <source>
        <dbReference type="Proteomes" id="UP001500390"/>
    </source>
</evidence>